<evidence type="ECO:0000313" key="3">
    <source>
        <dbReference type="Proteomes" id="UP000199377"/>
    </source>
</evidence>
<keyword evidence="1" id="KW-0732">Signal</keyword>
<proteinExistence type="predicted"/>
<evidence type="ECO:0000256" key="1">
    <source>
        <dbReference type="SAM" id="SignalP"/>
    </source>
</evidence>
<dbReference type="AlphaFoldDB" id="A0A1I3K4R9"/>
<protein>
    <submittedName>
        <fullName evidence="2">Uncharacterized protein</fullName>
    </submittedName>
</protein>
<organism evidence="2 3">
    <name type="scientific">Albimonas pacifica</name>
    <dbReference type="NCBI Taxonomy" id="1114924"/>
    <lineage>
        <taxon>Bacteria</taxon>
        <taxon>Pseudomonadati</taxon>
        <taxon>Pseudomonadota</taxon>
        <taxon>Alphaproteobacteria</taxon>
        <taxon>Rhodobacterales</taxon>
        <taxon>Paracoccaceae</taxon>
        <taxon>Albimonas</taxon>
    </lineage>
</organism>
<dbReference type="Proteomes" id="UP000199377">
    <property type="component" value="Unassembled WGS sequence"/>
</dbReference>
<sequence length="109" mass="11490">MRRILFALMGLVLSSSPLAAQGGCTLNVADYVGWQIIYSGALTGTVDLSGRSETFQGCAPGRVLLIDADHSVVCTQTRLGAGYRPDVVVLSDGRNLVACIAGRTYAVRD</sequence>
<keyword evidence="3" id="KW-1185">Reference proteome</keyword>
<gene>
    <name evidence="2" type="ORF">SAMN05216258_108298</name>
</gene>
<evidence type="ECO:0000313" key="2">
    <source>
        <dbReference type="EMBL" id="SFI67483.1"/>
    </source>
</evidence>
<reference evidence="2 3" key="1">
    <citation type="submission" date="2016-10" db="EMBL/GenBank/DDBJ databases">
        <authorList>
            <person name="de Groot N.N."/>
        </authorList>
    </citation>
    <scope>NUCLEOTIDE SEQUENCE [LARGE SCALE GENOMIC DNA]</scope>
    <source>
        <strain evidence="2 3">CGMCC 1.11030</strain>
    </source>
</reference>
<feature type="chain" id="PRO_5011612614" evidence="1">
    <location>
        <begin position="20"/>
        <end position="109"/>
    </location>
</feature>
<dbReference type="EMBL" id="FOQH01000008">
    <property type="protein sequence ID" value="SFI67483.1"/>
    <property type="molecule type" value="Genomic_DNA"/>
</dbReference>
<dbReference type="RefSeq" id="WP_092862088.1">
    <property type="nucleotide sequence ID" value="NZ_FOQH01000008.1"/>
</dbReference>
<name>A0A1I3K4R9_9RHOB</name>
<dbReference type="OrthoDB" id="3773784at2"/>
<feature type="signal peptide" evidence="1">
    <location>
        <begin position="1"/>
        <end position="19"/>
    </location>
</feature>
<accession>A0A1I3K4R9</accession>